<comment type="caution">
    <text evidence="1">The sequence shown here is derived from an EMBL/GenBank/DDBJ whole genome shotgun (WGS) entry which is preliminary data.</text>
</comment>
<evidence type="ECO:0008006" key="3">
    <source>
        <dbReference type="Google" id="ProtNLM"/>
    </source>
</evidence>
<gene>
    <name evidence="1" type="ORF">NB231_02598</name>
</gene>
<evidence type="ECO:0000313" key="2">
    <source>
        <dbReference type="Proteomes" id="UP000003374"/>
    </source>
</evidence>
<keyword evidence="2" id="KW-1185">Reference proteome</keyword>
<name>A4BRP9_9GAMM</name>
<dbReference type="Proteomes" id="UP000003374">
    <property type="component" value="Unassembled WGS sequence"/>
</dbReference>
<protein>
    <recommendedName>
        <fullName evidence="3">Acetyltransferase</fullName>
    </recommendedName>
</protein>
<sequence length="72" mass="8032">MSNPPDEILYRLAEVVRERCIEEAQSAFEQGGMSGLCVEGRWDLAMDRLRSLDVESMVRAALNANPPRPAGR</sequence>
<evidence type="ECO:0000313" key="1">
    <source>
        <dbReference type="EMBL" id="EAR21620.1"/>
    </source>
</evidence>
<dbReference type="OrthoDB" id="6183506at2"/>
<accession>A4BRP9</accession>
<dbReference type="HOGENOM" id="CLU_201986_0_0_6"/>
<organism evidence="1 2">
    <name type="scientific">Nitrococcus mobilis Nb-231</name>
    <dbReference type="NCBI Taxonomy" id="314278"/>
    <lineage>
        <taxon>Bacteria</taxon>
        <taxon>Pseudomonadati</taxon>
        <taxon>Pseudomonadota</taxon>
        <taxon>Gammaproteobacteria</taxon>
        <taxon>Chromatiales</taxon>
        <taxon>Ectothiorhodospiraceae</taxon>
        <taxon>Nitrococcus</taxon>
    </lineage>
</organism>
<dbReference type="STRING" id="314278.NB231_02598"/>
<reference evidence="1 2" key="1">
    <citation type="submission" date="2006-02" db="EMBL/GenBank/DDBJ databases">
        <authorList>
            <person name="Waterbury J."/>
            <person name="Ferriera S."/>
            <person name="Johnson J."/>
            <person name="Kravitz S."/>
            <person name="Halpern A."/>
            <person name="Remington K."/>
            <person name="Beeson K."/>
            <person name="Tran B."/>
            <person name="Rogers Y.-H."/>
            <person name="Friedman R."/>
            <person name="Venter J.C."/>
        </authorList>
    </citation>
    <scope>NUCLEOTIDE SEQUENCE [LARGE SCALE GENOMIC DNA]</scope>
    <source>
        <strain evidence="1 2">Nb-231</strain>
    </source>
</reference>
<dbReference type="AlphaFoldDB" id="A4BRP9"/>
<proteinExistence type="predicted"/>
<dbReference type="EMBL" id="AAOF01000007">
    <property type="protein sequence ID" value="EAR21620.1"/>
    <property type="molecule type" value="Genomic_DNA"/>
</dbReference>
<dbReference type="RefSeq" id="WP_004999487.1">
    <property type="nucleotide sequence ID" value="NZ_CH672427.1"/>
</dbReference>